<dbReference type="Pfam" id="PF08845">
    <property type="entry name" value="SymE_toxin"/>
    <property type="match status" value="1"/>
</dbReference>
<dbReference type="Proteomes" id="UP000189738">
    <property type="component" value="Chromosome"/>
</dbReference>
<dbReference type="InterPro" id="IPR014944">
    <property type="entry name" value="Toxin_SymE-like"/>
</dbReference>
<reference evidence="2 4" key="1">
    <citation type="submission" date="2016-02" db="EMBL/GenBank/DDBJ databases">
        <authorList>
            <person name="Nicholson A.C."/>
            <person name="Humrighouse B.W."/>
            <person name="Loparev V."/>
            <person name="Emery B."/>
            <person name="Graziano J."/>
            <person name="McQuiston J.R."/>
        </authorList>
    </citation>
    <scope>NUCLEOTIDE SEQUENCE [LARGE SCALE GENOMIC DNA]</scope>
    <source>
        <strain evidence="2 4">E6809</strain>
    </source>
</reference>
<accession>A0A494J9L5</accession>
<organism evidence="3">
    <name type="scientific">Elizabethkingia anophelis</name>
    <dbReference type="NCBI Taxonomy" id="1117645"/>
    <lineage>
        <taxon>Bacteria</taxon>
        <taxon>Pseudomonadati</taxon>
        <taxon>Bacteroidota</taxon>
        <taxon>Flavobacteriia</taxon>
        <taxon>Flavobacteriales</taxon>
        <taxon>Weeksellaceae</taxon>
        <taxon>Elizabethkingia</taxon>
    </lineage>
</organism>
<dbReference type="GO" id="GO:0003723">
    <property type="term" value="F:RNA binding"/>
    <property type="evidence" value="ECO:0007669"/>
    <property type="project" value="InterPro"/>
</dbReference>
<proteinExistence type="predicted"/>
<protein>
    <recommendedName>
        <fullName evidence="1">Toxin SymE-like domain-containing protein</fullName>
    </recommendedName>
</protein>
<dbReference type="RefSeq" id="WP_049038020.1">
    <property type="nucleotide sequence ID" value="NZ_CP014339.1"/>
</dbReference>
<dbReference type="GO" id="GO:0016788">
    <property type="term" value="F:hydrolase activity, acting on ester bonds"/>
    <property type="evidence" value="ECO:0007669"/>
    <property type="project" value="InterPro"/>
</dbReference>
<evidence type="ECO:0000313" key="4">
    <source>
        <dbReference type="Proteomes" id="UP000189738"/>
    </source>
</evidence>
<gene>
    <name evidence="2" type="ORF">AYC66_13510</name>
    <name evidence="3" type="ORF">BAY09_14455</name>
</gene>
<dbReference type="EMBL" id="MAHS01000003">
    <property type="protein sequence ID" value="OPB52352.1"/>
    <property type="molecule type" value="Genomic_DNA"/>
</dbReference>
<evidence type="ECO:0000313" key="3">
    <source>
        <dbReference type="EMBL" id="OPB52352.1"/>
    </source>
</evidence>
<evidence type="ECO:0000313" key="2">
    <source>
        <dbReference type="EMBL" id="AQX51627.1"/>
    </source>
</evidence>
<dbReference type="GO" id="GO:0005737">
    <property type="term" value="C:cytoplasm"/>
    <property type="evidence" value="ECO:0007669"/>
    <property type="project" value="InterPro"/>
</dbReference>
<dbReference type="EMBL" id="CP014339">
    <property type="protein sequence ID" value="AQX51627.1"/>
    <property type="molecule type" value="Genomic_DNA"/>
</dbReference>
<dbReference type="GO" id="GO:0016070">
    <property type="term" value="P:RNA metabolic process"/>
    <property type="evidence" value="ECO:0007669"/>
    <property type="project" value="InterPro"/>
</dbReference>
<name>A0A494J9L5_9FLAO</name>
<feature type="domain" description="Toxin SymE-like" evidence="1">
    <location>
        <begin position="23"/>
        <end position="58"/>
    </location>
</feature>
<evidence type="ECO:0000259" key="1">
    <source>
        <dbReference type="Pfam" id="PF08845"/>
    </source>
</evidence>
<sequence length="70" mass="8081">MSAKKTFSKRQMTICRKGSSSGVPYPVILLHGKWLKETGFKIGHVIDVQYKKTKLIITIAEKQRFDLEDR</sequence>
<reference evidence="3" key="2">
    <citation type="submission" date="2016-06" db="EMBL/GenBank/DDBJ databases">
        <authorList>
            <person name="Nicholson A.C."/>
        </authorList>
    </citation>
    <scope>NUCLEOTIDE SEQUENCE [LARGE SCALE GENOMIC DNA]</scope>
    <source>
        <strain evidence="3">E6809</strain>
    </source>
</reference>
<dbReference type="AlphaFoldDB" id="A0A494J9L5"/>